<feature type="compositionally biased region" description="Low complexity" evidence="1">
    <location>
        <begin position="256"/>
        <end position="266"/>
    </location>
</feature>
<protein>
    <submittedName>
        <fullName evidence="2">Uncharacterized protein</fullName>
    </submittedName>
</protein>
<feature type="compositionally biased region" description="Low complexity" evidence="1">
    <location>
        <begin position="212"/>
        <end position="226"/>
    </location>
</feature>
<feature type="region of interest" description="Disordered" evidence="1">
    <location>
        <begin position="200"/>
        <end position="403"/>
    </location>
</feature>
<feature type="compositionally biased region" description="Basic residues" evidence="1">
    <location>
        <begin position="321"/>
        <end position="332"/>
    </location>
</feature>
<proteinExistence type="predicted"/>
<gene>
    <name evidence="2" type="ORF">B0I36DRAFT_90376</name>
</gene>
<dbReference type="GeneID" id="70193100"/>
<feature type="compositionally biased region" description="Basic and acidic residues" evidence="1">
    <location>
        <begin position="390"/>
        <end position="399"/>
    </location>
</feature>
<feature type="compositionally biased region" description="Basic and acidic residues" evidence="1">
    <location>
        <begin position="366"/>
        <end position="381"/>
    </location>
</feature>
<organism evidence="2 3">
    <name type="scientific">Microdochium trichocladiopsis</name>
    <dbReference type="NCBI Taxonomy" id="1682393"/>
    <lineage>
        <taxon>Eukaryota</taxon>
        <taxon>Fungi</taxon>
        <taxon>Dikarya</taxon>
        <taxon>Ascomycota</taxon>
        <taxon>Pezizomycotina</taxon>
        <taxon>Sordariomycetes</taxon>
        <taxon>Xylariomycetidae</taxon>
        <taxon>Xylariales</taxon>
        <taxon>Microdochiaceae</taxon>
        <taxon>Microdochium</taxon>
    </lineage>
</organism>
<dbReference type="EMBL" id="JAGTJQ010000003">
    <property type="protein sequence ID" value="KAH7035266.1"/>
    <property type="molecule type" value="Genomic_DNA"/>
</dbReference>
<evidence type="ECO:0000256" key="1">
    <source>
        <dbReference type="SAM" id="MobiDB-lite"/>
    </source>
</evidence>
<name>A0A9P9BWN7_9PEZI</name>
<dbReference type="AlphaFoldDB" id="A0A9P9BWN7"/>
<feature type="compositionally biased region" description="Polar residues" evidence="1">
    <location>
        <begin position="201"/>
        <end position="211"/>
    </location>
</feature>
<dbReference type="RefSeq" id="XP_046015359.1">
    <property type="nucleotide sequence ID" value="XM_046163554.1"/>
</dbReference>
<evidence type="ECO:0000313" key="3">
    <source>
        <dbReference type="Proteomes" id="UP000756346"/>
    </source>
</evidence>
<accession>A0A9P9BWN7</accession>
<feature type="compositionally biased region" description="Basic and acidic residues" evidence="1">
    <location>
        <begin position="13"/>
        <end position="31"/>
    </location>
</feature>
<feature type="region of interest" description="Disordered" evidence="1">
    <location>
        <begin position="1"/>
        <end position="33"/>
    </location>
</feature>
<keyword evidence="3" id="KW-1185">Reference proteome</keyword>
<sequence>MSILGKIKLGKSQSKEKKEQEAQKAKDEAQKPKYVHVPSHAAADAMTGAPPCWAAEDRPRILAANQQRISRDASRLSLPSIPRVQSSLSYVTYPASEASPVVALQKNYSYSSMPGTSAWASRAPSLVESRHRARYPGSSGQDVVPPMPRRKHNRTLSGPSSLYGRGTSANTSVASVESGLEMWSRKQAPVLLPATRGISDLSASGASQSRPTMARRSTTDTRSTTRSARRVSPLNPAALMAKSVEPPLATGSSQATTSNSSFTSESPSERSEEAIDSTAPSSIARTPDLATTRKEYEPPTGTKLAEALSDEKTALEESAPRHTRAAFWKNKKHSADASRGRDETSPKDVSVSRKPEIATASKHAMSAKDTEVTELPTKEYKAANGAKKSNAREQRNAEGKKKRWAWFNKDTAVVSA</sequence>
<comment type="caution">
    <text evidence="2">The sequence shown here is derived from an EMBL/GenBank/DDBJ whole genome shotgun (WGS) entry which is preliminary data.</text>
</comment>
<reference evidence="2" key="1">
    <citation type="journal article" date="2021" name="Nat. Commun.">
        <title>Genetic determinants of endophytism in the Arabidopsis root mycobiome.</title>
        <authorList>
            <person name="Mesny F."/>
            <person name="Miyauchi S."/>
            <person name="Thiergart T."/>
            <person name="Pickel B."/>
            <person name="Atanasova L."/>
            <person name="Karlsson M."/>
            <person name="Huettel B."/>
            <person name="Barry K.W."/>
            <person name="Haridas S."/>
            <person name="Chen C."/>
            <person name="Bauer D."/>
            <person name="Andreopoulos W."/>
            <person name="Pangilinan J."/>
            <person name="LaButti K."/>
            <person name="Riley R."/>
            <person name="Lipzen A."/>
            <person name="Clum A."/>
            <person name="Drula E."/>
            <person name="Henrissat B."/>
            <person name="Kohler A."/>
            <person name="Grigoriev I.V."/>
            <person name="Martin F.M."/>
            <person name="Hacquard S."/>
        </authorList>
    </citation>
    <scope>NUCLEOTIDE SEQUENCE</scope>
    <source>
        <strain evidence="2">MPI-CAGE-CH-0230</strain>
    </source>
</reference>
<feature type="region of interest" description="Disordered" evidence="1">
    <location>
        <begin position="130"/>
        <end position="171"/>
    </location>
</feature>
<dbReference type="OrthoDB" id="5225441at2759"/>
<evidence type="ECO:0000313" key="2">
    <source>
        <dbReference type="EMBL" id="KAH7035266.1"/>
    </source>
</evidence>
<feature type="compositionally biased region" description="Basic and acidic residues" evidence="1">
    <location>
        <begin position="333"/>
        <end position="356"/>
    </location>
</feature>
<feature type="compositionally biased region" description="Basic and acidic residues" evidence="1">
    <location>
        <begin position="309"/>
        <end position="320"/>
    </location>
</feature>
<dbReference type="Proteomes" id="UP000756346">
    <property type="component" value="Unassembled WGS sequence"/>
</dbReference>